<dbReference type="PROSITE" id="PS50089">
    <property type="entry name" value="ZF_RING_2"/>
    <property type="match status" value="1"/>
</dbReference>
<evidence type="ECO:0000259" key="13">
    <source>
        <dbReference type="PROSITE" id="PS50089"/>
    </source>
</evidence>
<dbReference type="GO" id="GO:0008270">
    <property type="term" value="F:zinc ion binding"/>
    <property type="evidence" value="ECO:0007669"/>
    <property type="project" value="UniProtKB-KW"/>
</dbReference>
<dbReference type="InterPro" id="IPR018957">
    <property type="entry name" value="Znf_C3HC4_RING-type"/>
</dbReference>
<dbReference type="Gene3D" id="1.20.120.1750">
    <property type="match status" value="1"/>
</dbReference>
<evidence type="ECO:0000256" key="1">
    <source>
        <dbReference type="ARBA" id="ARBA00001798"/>
    </source>
</evidence>
<dbReference type="InterPro" id="IPR002110">
    <property type="entry name" value="Ankyrin_rpt"/>
</dbReference>
<keyword evidence="7 11" id="KW-0863">Zinc-finger</keyword>
<dbReference type="InParanoid" id="E9H322"/>
<dbReference type="PANTHER" id="PTHR11685">
    <property type="entry name" value="RBR FAMILY RING FINGER AND IBR DOMAIN-CONTAINING"/>
    <property type="match status" value="1"/>
</dbReference>
<evidence type="ECO:0000256" key="10">
    <source>
        <dbReference type="PROSITE-ProRule" id="PRU00023"/>
    </source>
</evidence>
<feature type="compositionally biased region" description="Basic and acidic residues" evidence="12">
    <location>
        <begin position="1401"/>
        <end position="1419"/>
    </location>
</feature>
<keyword evidence="9" id="KW-0862">Zinc</keyword>
<dbReference type="SUPFAM" id="SSF48403">
    <property type="entry name" value="Ankyrin repeat"/>
    <property type="match status" value="1"/>
</dbReference>
<accession>E9H322</accession>
<dbReference type="eggNOG" id="KOG1815">
    <property type="taxonomic scope" value="Eukaryota"/>
</dbReference>
<evidence type="ECO:0000256" key="12">
    <source>
        <dbReference type="SAM" id="MobiDB-lite"/>
    </source>
</evidence>
<comment type="similarity">
    <text evidence="2">Belongs to the RBR family. Ariadne subfamily.</text>
</comment>
<keyword evidence="6" id="KW-0677">Repeat</keyword>
<sequence length="1428" mass="159600">MGSASSKFRKHIQHGDEYAAMQVYHNSPELRKSLDPNLSYGEHHQHNTAMHYASKHGMKHLLRIFLTDLHGNPNKRNARNETALHLVCKLSLNAPPSAQDRRLACAHLILQWKGGFSAVSGNIEQADLKAQDMVAKHGNTVLHLSAGSGLDRVVELLVSHGAPLFLENSERLTPCDVAMRANFHDIALFLESRMVFADAPIEMGTDLRVESSYARGTPSVIVGASHSTIDTDEVYTGLRAQDLQEAKDQLVVETADMLHIPLFTAEALLRDNEWSRELLLEKWMIDPVLCCESMGLQTPLSALRFRNSLPCEAVNILEASLEYLEAPPTSPCRSRISDQIEDFRDECCDICLEVIEQGSSRVYISCDHSFCRRCWSSYLTLKIIEGDANHVTCPALGCSMLVPVELIESLVSKETAKKYLHFDLNSFVATNPTIKWCPGTGCGFAVRLPESEQGQPNVMNIFSPKAPPRTSHAVDCGNGHFFCWECLSEAHAPSGCEQWVQWLQKVAEVRPEELKSTCTESEDAANCYWLVTNCKACPSCKSPIQKNEGCNHMKCSKCKFDFCWVCLDSWKKHSSATGGYFRCNRYEAMHKADEKQGSMISEAGQRNKQLQELNRFIHYYTRFKNHENSRLLEEPLLTSARRKMELLAASLPAARSPVLGHSDSKDVTAHRSSTSSVPACTRFIEEGIRELLKARRILCGSYVYGYYLEDNGYNKTIFEFMQNELESFTEKLSEMVARPYLRTPRSTIVDMTLKVRRKRHEFIRAVSKGLIPPETPPALRRVRRRRFPGLMGMDPIEDDQITEAIAISLRQLDPNNPWVKDSQGRHTNLSAIYDWPDANSDEEDSDVNQALTVSLLGVCDREGCGRPRARNPRNGKIHPFCSLRCSRSESLDQPSVAPTDFAMDLVIALEMSRLQLIEDEVRKQNHDQTATSNTEFQSPSVDGYSEDAQLRLAIFLSLEESGRLATESGVAAASQTAESSVDNFLKNLAQKQELSLKNYRLNQLDPNNRDSKTLKSLFTPTEKHGESEGRFEISELHQNAGFFSSSLGEDQQLDTVSDGAVSSLPFPKRSHSACDIRTGVHIRCPSLELESHDCIHELVEGISQGPPTRTLLRLQSLGTDYGSDEFGTCTSSEENGQAKEEEIQIPIRKLSKPKLVRQANVSGKTELSCCSHSAHPPFKHLPLVESESFNSENTLPTPADEDQSYDQGIPRSPTLYCTTTYISGVAISRTPEPGAQSNESFDGLVKSGRGNRSSSLTTAALRGILQIHPLGRGLSKSAGRLNINSYVVKDGNNRKKKRKHIRRLTMPAMLCSDNCEGSLSPFPSPSPRIISRSACEPQRDKEVFYFPKSPTESQLSTVLLVRDFNKRDAFHEALFLPREQKRKRSKKILATSTATSVPTELSKHDTSCEVNSDRREEKQSGSQESSVL</sequence>
<evidence type="ECO:0000256" key="7">
    <source>
        <dbReference type="ARBA" id="ARBA00022771"/>
    </source>
</evidence>
<dbReference type="EMBL" id="GL732587">
    <property type="protein sequence ID" value="EFX73913.1"/>
    <property type="molecule type" value="Genomic_DNA"/>
</dbReference>
<dbReference type="Pfam" id="PF00023">
    <property type="entry name" value="Ank"/>
    <property type="match status" value="1"/>
</dbReference>
<keyword evidence="8" id="KW-0833">Ubl conjugation pathway</keyword>
<evidence type="ECO:0000256" key="8">
    <source>
        <dbReference type="ARBA" id="ARBA00022786"/>
    </source>
</evidence>
<dbReference type="GO" id="GO:0000151">
    <property type="term" value="C:ubiquitin ligase complex"/>
    <property type="evidence" value="ECO:0000318"/>
    <property type="project" value="GO_Central"/>
</dbReference>
<dbReference type="KEGG" id="dpx:DAPPUDRAFT_324887"/>
<evidence type="ECO:0000313" key="15">
    <source>
        <dbReference type="EMBL" id="EFX73913.1"/>
    </source>
</evidence>
<dbReference type="FunFam" id="1.25.40.20:FF:000544">
    <property type="entry name" value="RBR-type E3 ubiquitin transferase"/>
    <property type="match status" value="1"/>
</dbReference>
<evidence type="ECO:0000256" key="6">
    <source>
        <dbReference type="ARBA" id="ARBA00022737"/>
    </source>
</evidence>
<organism evidence="15 16">
    <name type="scientific">Daphnia pulex</name>
    <name type="common">Water flea</name>
    <dbReference type="NCBI Taxonomy" id="6669"/>
    <lineage>
        <taxon>Eukaryota</taxon>
        <taxon>Metazoa</taxon>
        <taxon>Ecdysozoa</taxon>
        <taxon>Arthropoda</taxon>
        <taxon>Crustacea</taxon>
        <taxon>Branchiopoda</taxon>
        <taxon>Diplostraca</taxon>
        <taxon>Cladocera</taxon>
        <taxon>Anomopoda</taxon>
        <taxon>Daphniidae</taxon>
        <taxon>Daphnia</taxon>
    </lineage>
</organism>
<keyword evidence="16" id="KW-1185">Reference proteome</keyword>
<feature type="compositionally biased region" description="Polar residues" evidence="12">
    <location>
        <begin position="1390"/>
        <end position="1399"/>
    </location>
</feature>
<name>E9H322_DAPPU</name>
<evidence type="ECO:0000256" key="5">
    <source>
        <dbReference type="ARBA" id="ARBA00022723"/>
    </source>
</evidence>
<feature type="region of interest" description="Disordered" evidence="12">
    <location>
        <begin position="1381"/>
        <end position="1428"/>
    </location>
</feature>
<dbReference type="FunFam" id="3.30.40.10:FF:000019">
    <property type="entry name" value="RBR-type E3 ubiquitin transferase"/>
    <property type="match status" value="1"/>
</dbReference>
<evidence type="ECO:0000256" key="2">
    <source>
        <dbReference type="ARBA" id="ARBA00005884"/>
    </source>
</evidence>
<keyword evidence="5" id="KW-0479">Metal-binding</keyword>
<evidence type="ECO:0000313" key="16">
    <source>
        <dbReference type="Proteomes" id="UP000000305"/>
    </source>
</evidence>
<gene>
    <name evidence="15" type="ORF">DAPPUDRAFT_324887</name>
</gene>
<dbReference type="Pfam" id="PF01485">
    <property type="entry name" value="IBR"/>
    <property type="match status" value="1"/>
</dbReference>
<evidence type="ECO:0000256" key="9">
    <source>
        <dbReference type="ARBA" id="ARBA00022833"/>
    </source>
</evidence>
<dbReference type="Gene3D" id="3.30.40.10">
    <property type="entry name" value="Zinc/RING finger domain, C3HC4 (zinc finger)"/>
    <property type="match status" value="1"/>
</dbReference>
<evidence type="ECO:0000256" key="3">
    <source>
        <dbReference type="ARBA" id="ARBA00012251"/>
    </source>
</evidence>
<dbReference type="GO" id="GO:0031624">
    <property type="term" value="F:ubiquitin conjugating enzyme binding"/>
    <property type="evidence" value="ECO:0000318"/>
    <property type="project" value="GO_Central"/>
</dbReference>
<dbReference type="GO" id="GO:0016567">
    <property type="term" value="P:protein ubiquitination"/>
    <property type="evidence" value="ECO:0007669"/>
    <property type="project" value="InterPro"/>
</dbReference>
<dbReference type="InterPro" id="IPR013083">
    <property type="entry name" value="Znf_RING/FYVE/PHD"/>
</dbReference>
<reference evidence="15 16" key="1">
    <citation type="journal article" date="2011" name="Science">
        <title>The ecoresponsive genome of Daphnia pulex.</title>
        <authorList>
            <person name="Colbourne J.K."/>
            <person name="Pfrender M.E."/>
            <person name="Gilbert D."/>
            <person name="Thomas W.K."/>
            <person name="Tucker A."/>
            <person name="Oakley T.H."/>
            <person name="Tokishita S."/>
            <person name="Aerts A."/>
            <person name="Arnold G.J."/>
            <person name="Basu M.K."/>
            <person name="Bauer D.J."/>
            <person name="Caceres C.E."/>
            <person name="Carmel L."/>
            <person name="Casola C."/>
            <person name="Choi J.H."/>
            <person name="Detter J.C."/>
            <person name="Dong Q."/>
            <person name="Dusheyko S."/>
            <person name="Eads B.D."/>
            <person name="Frohlich T."/>
            <person name="Geiler-Samerotte K.A."/>
            <person name="Gerlach D."/>
            <person name="Hatcher P."/>
            <person name="Jogdeo S."/>
            <person name="Krijgsveld J."/>
            <person name="Kriventseva E.V."/>
            <person name="Kultz D."/>
            <person name="Laforsch C."/>
            <person name="Lindquist E."/>
            <person name="Lopez J."/>
            <person name="Manak J.R."/>
            <person name="Muller J."/>
            <person name="Pangilinan J."/>
            <person name="Patwardhan R.P."/>
            <person name="Pitluck S."/>
            <person name="Pritham E.J."/>
            <person name="Rechtsteiner A."/>
            <person name="Rho M."/>
            <person name="Rogozin I.B."/>
            <person name="Sakarya O."/>
            <person name="Salamov A."/>
            <person name="Schaack S."/>
            <person name="Shapiro H."/>
            <person name="Shiga Y."/>
            <person name="Skalitzky C."/>
            <person name="Smith Z."/>
            <person name="Souvorov A."/>
            <person name="Sung W."/>
            <person name="Tang Z."/>
            <person name="Tsuchiya D."/>
            <person name="Tu H."/>
            <person name="Vos H."/>
            <person name="Wang M."/>
            <person name="Wolf Y.I."/>
            <person name="Yamagata H."/>
            <person name="Yamada T."/>
            <person name="Ye Y."/>
            <person name="Shaw J.R."/>
            <person name="Andrews J."/>
            <person name="Crease T.J."/>
            <person name="Tang H."/>
            <person name="Lucas S.M."/>
            <person name="Robertson H.M."/>
            <person name="Bork P."/>
            <person name="Koonin E.V."/>
            <person name="Zdobnov E.M."/>
            <person name="Grigoriev I.V."/>
            <person name="Lynch M."/>
            <person name="Boore J.L."/>
        </authorList>
    </citation>
    <scope>NUCLEOTIDE SEQUENCE [LARGE SCALE GENOMIC DNA]</scope>
</reference>
<dbReference type="STRING" id="6669.E9H322"/>
<dbReference type="CDD" id="cd20361">
    <property type="entry name" value="Rcat_RBR_ANKIB1"/>
    <property type="match status" value="1"/>
</dbReference>
<dbReference type="InterPro" id="IPR036770">
    <property type="entry name" value="Ankyrin_rpt-contain_sf"/>
</dbReference>
<keyword evidence="10" id="KW-0040">ANK repeat</keyword>
<dbReference type="HOGENOM" id="CLU_257339_0_0_1"/>
<dbReference type="OrthoDB" id="69641at2759"/>
<keyword evidence="4" id="KW-0808">Transferase</keyword>
<dbReference type="InterPro" id="IPR047564">
    <property type="entry name" value="Rcat_RBR_ANKIB1"/>
</dbReference>
<dbReference type="Gene3D" id="1.25.40.20">
    <property type="entry name" value="Ankyrin repeat-containing domain"/>
    <property type="match status" value="1"/>
</dbReference>
<dbReference type="InterPro" id="IPR044066">
    <property type="entry name" value="TRIAD_supradom"/>
</dbReference>
<dbReference type="InterPro" id="IPR002867">
    <property type="entry name" value="IBR_dom"/>
</dbReference>
<feature type="domain" description="RING-type" evidence="14">
    <location>
        <begin position="344"/>
        <end position="587"/>
    </location>
</feature>
<dbReference type="Pfam" id="PF22191">
    <property type="entry name" value="IBR_1"/>
    <property type="match status" value="1"/>
</dbReference>
<feature type="domain" description="RING-type" evidence="13">
    <location>
        <begin position="348"/>
        <end position="394"/>
    </location>
</feature>
<dbReference type="SMART" id="SM00647">
    <property type="entry name" value="IBR"/>
    <property type="match status" value="2"/>
</dbReference>
<feature type="compositionally biased region" description="Polar residues" evidence="12">
    <location>
        <begin position="1187"/>
        <end position="1196"/>
    </location>
</feature>
<evidence type="ECO:0000259" key="14">
    <source>
        <dbReference type="PROSITE" id="PS51873"/>
    </source>
</evidence>
<comment type="catalytic activity">
    <reaction evidence="1">
        <text>[E2 ubiquitin-conjugating enzyme]-S-ubiquitinyl-L-cysteine + [acceptor protein]-L-lysine = [E2 ubiquitin-conjugating enzyme]-L-cysteine + [acceptor protein]-N(6)-ubiquitinyl-L-lysine.</text>
        <dbReference type="EC" id="2.3.2.31"/>
    </reaction>
</comment>
<dbReference type="PROSITE" id="PS50088">
    <property type="entry name" value="ANK_REPEAT"/>
    <property type="match status" value="1"/>
</dbReference>
<dbReference type="Pfam" id="PF00097">
    <property type="entry name" value="zf-C3HC4"/>
    <property type="match status" value="1"/>
</dbReference>
<dbReference type="PROSITE" id="PS50297">
    <property type="entry name" value="ANK_REP_REGION"/>
    <property type="match status" value="1"/>
</dbReference>
<dbReference type="GO" id="GO:0005737">
    <property type="term" value="C:cytoplasm"/>
    <property type="evidence" value="ECO:0000318"/>
    <property type="project" value="GO_Central"/>
</dbReference>
<feature type="region of interest" description="Disordered" evidence="12">
    <location>
        <begin position="1187"/>
        <end position="1209"/>
    </location>
</feature>
<dbReference type="PROSITE" id="PS51873">
    <property type="entry name" value="TRIAD"/>
    <property type="match status" value="1"/>
</dbReference>
<dbReference type="FunFam" id="1.20.120.1750:FF:000003">
    <property type="entry name" value="RBR-type E3 ubiquitin transferase"/>
    <property type="match status" value="1"/>
</dbReference>
<dbReference type="GO" id="GO:0061630">
    <property type="term" value="F:ubiquitin protein ligase activity"/>
    <property type="evidence" value="ECO:0000318"/>
    <property type="project" value="GO_Central"/>
</dbReference>
<dbReference type="InterPro" id="IPR031127">
    <property type="entry name" value="E3_UB_ligase_RBR"/>
</dbReference>
<dbReference type="OMA" id="LIIALEM"/>
<dbReference type="GO" id="GO:0006511">
    <property type="term" value="P:ubiquitin-dependent protein catabolic process"/>
    <property type="evidence" value="ECO:0000318"/>
    <property type="project" value="GO_Central"/>
</dbReference>
<evidence type="ECO:0000256" key="4">
    <source>
        <dbReference type="ARBA" id="ARBA00022679"/>
    </source>
</evidence>
<dbReference type="SMART" id="SM00248">
    <property type="entry name" value="ANK"/>
    <property type="match status" value="3"/>
</dbReference>
<dbReference type="EC" id="2.3.2.31" evidence="3"/>
<evidence type="ECO:0000256" key="11">
    <source>
        <dbReference type="PROSITE-ProRule" id="PRU00175"/>
    </source>
</evidence>
<dbReference type="CDD" id="cd20346">
    <property type="entry name" value="BRcat_RBR_ANKIB1"/>
    <property type="match status" value="1"/>
</dbReference>
<dbReference type="SUPFAM" id="SSF57850">
    <property type="entry name" value="RING/U-box"/>
    <property type="match status" value="3"/>
</dbReference>
<dbReference type="Proteomes" id="UP000000305">
    <property type="component" value="Unassembled WGS sequence"/>
</dbReference>
<feature type="repeat" description="ANK" evidence="10">
    <location>
        <begin position="137"/>
        <end position="169"/>
    </location>
</feature>
<protein>
    <recommendedName>
        <fullName evidence="3">RBR-type E3 ubiquitin transferase</fullName>
        <ecNumber evidence="3">2.3.2.31</ecNumber>
    </recommendedName>
</protein>
<dbReference type="InterPro" id="IPR001841">
    <property type="entry name" value="Znf_RING"/>
</dbReference>
<proteinExistence type="inferred from homology"/>